<evidence type="ECO:0000313" key="2">
    <source>
        <dbReference type="EMBL" id="MEM5501734.1"/>
    </source>
</evidence>
<sequence>MMTFSEKVRCVLVAGFLGPLIGTFIYNVIFVDFIAFHFVYFLSLIYLAVWFVPSGLIGGFIMVEWRRRSGSMDVIRAVISGFLGGFIPAVLIVGLVLPEAFWSGTLMISSLGAVTAFILWCSRGMFGLKGL</sequence>
<protein>
    <recommendedName>
        <fullName evidence="4">DUF1616 domain-containing protein</fullName>
    </recommendedName>
</protein>
<dbReference type="EMBL" id="JBBMQO010000004">
    <property type="protein sequence ID" value="MEM5501734.1"/>
    <property type="molecule type" value="Genomic_DNA"/>
</dbReference>
<dbReference type="RefSeq" id="WP_342848176.1">
    <property type="nucleotide sequence ID" value="NZ_JBBMQO010000004.1"/>
</dbReference>
<feature type="transmembrane region" description="Helical" evidence="1">
    <location>
        <begin position="37"/>
        <end position="62"/>
    </location>
</feature>
<comment type="caution">
    <text evidence="2">The sequence shown here is derived from an EMBL/GenBank/DDBJ whole genome shotgun (WGS) entry which is preliminary data.</text>
</comment>
<name>A0ABU9T7H8_9HYPH</name>
<organism evidence="2 3">
    <name type="scientific">Ahrensia kielensis</name>
    <dbReference type="NCBI Taxonomy" id="76980"/>
    <lineage>
        <taxon>Bacteria</taxon>
        <taxon>Pseudomonadati</taxon>
        <taxon>Pseudomonadota</taxon>
        <taxon>Alphaproteobacteria</taxon>
        <taxon>Hyphomicrobiales</taxon>
        <taxon>Ahrensiaceae</taxon>
        <taxon>Ahrensia</taxon>
    </lineage>
</organism>
<gene>
    <name evidence="2" type="ORF">WNY59_09040</name>
</gene>
<evidence type="ECO:0000313" key="3">
    <source>
        <dbReference type="Proteomes" id="UP001477870"/>
    </source>
</evidence>
<feature type="transmembrane region" description="Helical" evidence="1">
    <location>
        <begin position="101"/>
        <end position="121"/>
    </location>
</feature>
<keyword evidence="1" id="KW-0812">Transmembrane</keyword>
<keyword evidence="1" id="KW-0472">Membrane</keyword>
<accession>A0ABU9T7H8</accession>
<proteinExistence type="predicted"/>
<feature type="transmembrane region" description="Helical" evidence="1">
    <location>
        <begin position="74"/>
        <end position="95"/>
    </location>
</feature>
<evidence type="ECO:0000256" key="1">
    <source>
        <dbReference type="SAM" id="Phobius"/>
    </source>
</evidence>
<dbReference type="Proteomes" id="UP001477870">
    <property type="component" value="Unassembled WGS sequence"/>
</dbReference>
<keyword evidence="1" id="KW-1133">Transmembrane helix</keyword>
<evidence type="ECO:0008006" key="4">
    <source>
        <dbReference type="Google" id="ProtNLM"/>
    </source>
</evidence>
<keyword evidence="3" id="KW-1185">Reference proteome</keyword>
<reference evidence="2 3" key="1">
    <citation type="submission" date="2024-03" db="EMBL/GenBank/DDBJ databases">
        <title>Community enrichment and isolation of bacterial strains for fucoidan degradation.</title>
        <authorList>
            <person name="Sichert A."/>
        </authorList>
    </citation>
    <scope>NUCLEOTIDE SEQUENCE [LARGE SCALE GENOMIC DNA]</scope>
    <source>
        <strain evidence="2 3">AS62</strain>
    </source>
</reference>
<feature type="transmembrane region" description="Helical" evidence="1">
    <location>
        <begin position="12"/>
        <end position="31"/>
    </location>
</feature>